<keyword evidence="3" id="KW-1185">Reference proteome</keyword>
<gene>
    <name evidence="2" type="ORF">AVEN_64605_1</name>
</gene>
<feature type="region of interest" description="Disordered" evidence="1">
    <location>
        <begin position="88"/>
        <end position="134"/>
    </location>
</feature>
<comment type="caution">
    <text evidence="2">The sequence shown here is derived from an EMBL/GenBank/DDBJ whole genome shotgun (WGS) entry which is preliminary data.</text>
</comment>
<organism evidence="2 3">
    <name type="scientific">Araneus ventricosus</name>
    <name type="common">Orbweaver spider</name>
    <name type="synonym">Epeira ventricosa</name>
    <dbReference type="NCBI Taxonomy" id="182803"/>
    <lineage>
        <taxon>Eukaryota</taxon>
        <taxon>Metazoa</taxon>
        <taxon>Ecdysozoa</taxon>
        <taxon>Arthropoda</taxon>
        <taxon>Chelicerata</taxon>
        <taxon>Arachnida</taxon>
        <taxon>Araneae</taxon>
        <taxon>Araneomorphae</taxon>
        <taxon>Entelegynae</taxon>
        <taxon>Araneoidea</taxon>
        <taxon>Araneidae</taxon>
        <taxon>Araneus</taxon>
    </lineage>
</organism>
<sequence length="134" mass="14371">MQRYCLLLTLPSTEKNYDYEIELGIGCVADCCWHGDTPWGSMARGGYQFRILQDLPSCLWQPGHFLISNLPVLVLNNARLDASSMAVGDGTPGATTNSSGPAGIFRIMGGSKDNTRGSSSIGTSSISIIRQESP</sequence>
<feature type="compositionally biased region" description="Low complexity" evidence="1">
    <location>
        <begin position="116"/>
        <end position="134"/>
    </location>
</feature>
<dbReference type="AlphaFoldDB" id="A0A4Y2KID3"/>
<evidence type="ECO:0000313" key="3">
    <source>
        <dbReference type="Proteomes" id="UP000499080"/>
    </source>
</evidence>
<protein>
    <submittedName>
        <fullName evidence="2">Uncharacterized protein</fullName>
    </submittedName>
</protein>
<evidence type="ECO:0000256" key="1">
    <source>
        <dbReference type="SAM" id="MobiDB-lite"/>
    </source>
</evidence>
<dbReference type="Proteomes" id="UP000499080">
    <property type="component" value="Unassembled WGS sequence"/>
</dbReference>
<proteinExistence type="predicted"/>
<reference evidence="2 3" key="1">
    <citation type="journal article" date="2019" name="Sci. Rep.">
        <title>Orb-weaving spider Araneus ventricosus genome elucidates the spidroin gene catalogue.</title>
        <authorList>
            <person name="Kono N."/>
            <person name="Nakamura H."/>
            <person name="Ohtoshi R."/>
            <person name="Moran D.A.P."/>
            <person name="Shinohara A."/>
            <person name="Yoshida Y."/>
            <person name="Fujiwara M."/>
            <person name="Mori M."/>
            <person name="Tomita M."/>
            <person name="Arakawa K."/>
        </authorList>
    </citation>
    <scope>NUCLEOTIDE SEQUENCE [LARGE SCALE GENOMIC DNA]</scope>
</reference>
<evidence type="ECO:0000313" key="2">
    <source>
        <dbReference type="EMBL" id="GBN01742.1"/>
    </source>
</evidence>
<accession>A0A4Y2KID3</accession>
<name>A0A4Y2KID3_ARAVE</name>
<dbReference type="EMBL" id="BGPR01004644">
    <property type="protein sequence ID" value="GBN01742.1"/>
    <property type="molecule type" value="Genomic_DNA"/>
</dbReference>